<sequence length="56" mass="6468">MKHTYDMKIQKIIRLFNERVAGTKQSVAHSYIACLERVAPDQIQDSHDACFVIPCF</sequence>
<evidence type="ECO:0000313" key="2">
    <source>
        <dbReference type="Proteomes" id="UP000639775"/>
    </source>
</evidence>
<gene>
    <name evidence="1" type="ORF">HAT86_15265</name>
</gene>
<dbReference type="Proteomes" id="UP000639775">
    <property type="component" value="Unassembled WGS sequence"/>
</dbReference>
<evidence type="ECO:0000313" key="1">
    <source>
        <dbReference type="EMBL" id="NHQ75810.1"/>
    </source>
</evidence>
<proteinExistence type="predicted"/>
<name>A0A967BD34_9RHOB</name>
<dbReference type="AlphaFoldDB" id="A0A967BD34"/>
<keyword evidence="2" id="KW-1185">Reference proteome</keyword>
<accession>A0A967BD34</accession>
<reference evidence="1" key="1">
    <citation type="submission" date="2020-03" db="EMBL/GenBank/DDBJ databases">
        <title>Roseovarius gahaiensis sp. nov., isolated from Gahai Saline Lake, China.</title>
        <authorList>
            <person name="Sun X."/>
        </authorList>
    </citation>
    <scope>NUCLEOTIDE SEQUENCE</scope>
    <source>
        <strain evidence="1">GH877</strain>
    </source>
</reference>
<comment type="caution">
    <text evidence="1">The sequence shown here is derived from an EMBL/GenBank/DDBJ whole genome shotgun (WGS) entry which is preliminary data.</text>
</comment>
<dbReference type="EMBL" id="JAAORB010000048">
    <property type="protein sequence ID" value="NHQ75810.1"/>
    <property type="molecule type" value="Genomic_DNA"/>
</dbReference>
<organism evidence="1 2">
    <name type="scientific">Roseovarius gahaiensis</name>
    <dbReference type="NCBI Taxonomy" id="2716691"/>
    <lineage>
        <taxon>Bacteria</taxon>
        <taxon>Pseudomonadati</taxon>
        <taxon>Pseudomonadota</taxon>
        <taxon>Alphaproteobacteria</taxon>
        <taxon>Rhodobacterales</taxon>
        <taxon>Roseobacteraceae</taxon>
        <taxon>Roseovarius</taxon>
    </lineage>
</organism>
<protein>
    <submittedName>
        <fullName evidence="1">Uncharacterized protein</fullName>
    </submittedName>
</protein>
<dbReference type="RefSeq" id="WP_167199808.1">
    <property type="nucleotide sequence ID" value="NZ_JAAORB010000048.1"/>
</dbReference>